<dbReference type="InterPro" id="IPR007867">
    <property type="entry name" value="GMC_OxRtase_C"/>
</dbReference>
<dbReference type="Pfam" id="PF05199">
    <property type="entry name" value="GMC_oxred_C"/>
    <property type="match status" value="1"/>
</dbReference>
<evidence type="ECO:0000259" key="6">
    <source>
        <dbReference type="Pfam" id="PF05199"/>
    </source>
</evidence>
<evidence type="ECO:0000313" key="8">
    <source>
        <dbReference type="EMBL" id="PIP58157.1"/>
    </source>
</evidence>
<dbReference type="InterPro" id="IPR023753">
    <property type="entry name" value="FAD/NAD-binding_dom"/>
</dbReference>
<dbReference type="PANTHER" id="PTHR42784:SF1">
    <property type="entry name" value="PYRANOSE 2-OXIDASE"/>
    <property type="match status" value="1"/>
</dbReference>
<keyword evidence="4" id="KW-0274">FAD</keyword>
<comment type="similarity">
    <text evidence="2">Belongs to the GMC oxidoreductase family.</text>
</comment>
<sequence length="558" mass="63525">MRIRDISKYKADNLYDVCIIGSGPAGLTLCAELIHSGLKICVLESGDKRPNPQINTLREVINIGEIKIKISSRERILGGTSTTWTGLSAPLDEIDMEQRDYLSYPSHWPIKLSDLKPYYERASDYGFPDLNKFKSVELIKIRQTGDFILESSILTEKNFIAADPPWNFGKQLYSIFDNKNIDLYLDATVINLSSKKESDNITRISTANVTNSFGSKTNIKAKIFVLATGGLESVRLLLLSKETNPQGLGNETDQVGRYLMNHPKGNFGRLNFKKPVKSLPYLFGYLNQGWSGYTGLRLNEDFQKQQKILNSYLRFEPIFPWTDNQGVWNMIMIVKRLKSLLQWWKHQQTQLVELRDWNETGDDQEDSTGKKLDFNWLKAIQTIIKELPAVGSYIRYRLFPQKPVKIKTVRLRNFMEMEPRPENRLSLSDQLDRNGLALPSVNLNTSDLDHRSLIELHRVFKEEMSLKQIGKVETTLTETKPWPINTEASHHLGGTRMGKDPNTSVVDNNLKIHTVSNLYICSGSVFPTSGCANPTYTICALAIKLADHLKKNYSPLKS</sequence>
<dbReference type="Proteomes" id="UP000229334">
    <property type="component" value="Unassembled WGS sequence"/>
</dbReference>
<evidence type="ECO:0000259" key="7">
    <source>
        <dbReference type="Pfam" id="PF07992"/>
    </source>
</evidence>
<dbReference type="SUPFAM" id="SSF51905">
    <property type="entry name" value="FAD/NAD(P)-binding domain"/>
    <property type="match status" value="1"/>
</dbReference>
<name>A0A2H0BKF5_9BACT</name>
<dbReference type="Pfam" id="PF07992">
    <property type="entry name" value="Pyr_redox_2"/>
    <property type="match status" value="1"/>
</dbReference>
<feature type="domain" description="Glucose-methanol-choline oxidoreductase C-terminal" evidence="6">
    <location>
        <begin position="419"/>
        <end position="542"/>
    </location>
</feature>
<reference evidence="8 9" key="1">
    <citation type="submission" date="2017-09" db="EMBL/GenBank/DDBJ databases">
        <title>Depth-based differentiation of microbial function through sediment-hosted aquifers and enrichment of novel symbionts in the deep terrestrial subsurface.</title>
        <authorList>
            <person name="Probst A.J."/>
            <person name="Ladd B."/>
            <person name="Jarett J.K."/>
            <person name="Geller-Mcgrath D.E."/>
            <person name="Sieber C.M."/>
            <person name="Emerson J.B."/>
            <person name="Anantharaman K."/>
            <person name="Thomas B.C."/>
            <person name="Malmstrom R."/>
            <person name="Stieglmeier M."/>
            <person name="Klingl A."/>
            <person name="Woyke T."/>
            <person name="Ryan C.M."/>
            <person name="Banfield J.F."/>
        </authorList>
    </citation>
    <scope>NUCLEOTIDE SEQUENCE [LARGE SCALE GENOMIC DNA]</scope>
    <source>
        <strain evidence="8">CG22_combo_CG10-13_8_21_14_all_37_9</strain>
    </source>
</reference>
<organism evidence="8 9">
    <name type="scientific">Candidatus Vogelbacteria bacterium CG22_combo_CG10-13_8_21_14_all_37_9</name>
    <dbReference type="NCBI Taxonomy" id="1975046"/>
    <lineage>
        <taxon>Bacteria</taxon>
        <taxon>Candidatus Vogeliibacteriota</taxon>
    </lineage>
</organism>
<evidence type="ECO:0000256" key="2">
    <source>
        <dbReference type="ARBA" id="ARBA00010790"/>
    </source>
</evidence>
<comment type="caution">
    <text evidence="8">The sequence shown here is derived from an EMBL/GenBank/DDBJ whole genome shotgun (WGS) entry which is preliminary data.</text>
</comment>
<dbReference type="InterPro" id="IPR036188">
    <property type="entry name" value="FAD/NAD-bd_sf"/>
</dbReference>
<dbReference type="EMBL" id="PCSX01000028">
    <property type="protein sequence ID" value="PIP58157.1"/>
    <property type="molecule type" value="Genomic_DNA"/>
</dbReference>
<keyword evidence="5" id="KW-0560">Oxidoreductase</keyword>
<proteinExistence type="inferred from homology"/>
<gene>
    <name evidence="8" type="ORF">COX02_01795</name>
</gene>
<dbReference type="PANTHER" id="PTHR42784">
    <property type="entry name" value="PYRANOSE 2-OXIDASE"/>
    <property type="match status" value="1"/>
</dbReference>
<feature type="domain" description="FAD/NAD(P)-binding" evidence="7">
    <location>
        <begin position="15"/>
        <end position="236"/>
    </location>
</feature>
<evidence type="ECO:0000256" key="5">
    <source>
        <dbReference type="ARBA" id="ARBA00023002"/>
    </source>
</evidence>
<dbReference type="GO" id="GO:0016614">
    <property type="term" value="F:oxidoreductase activity, acting on CH-OH group of donors"/>
    <property type="evidence" value="ECO:0007669"/>
    <property type="project" value="InterPro"/>
</dbReference>
<evidence type="ECO:0000256" key="4">
    <source>
        <dbReference type="ARBA" id="ARBA00022827"/>
    </source>
</evidence>
<evidence type="ECO:0000313" key="9">
    <source>
        <dbReference type="Proteomes" id="UP000229334"/>
    </source>
</evidence>
<comment type="cofactor">
    <cofactor evidence="1">
        <name>FAD</name>
        <dbReference type="ChEBI" id="CHEBI:57692"/>
    </cofactor>
</comment>
<accession>A0A2H0BKF5</accession>
<evidence type="ECO:0000256" key="3">
    <source>
        <dbReference type="ARBA" id="ARBA00022630"/>
    </source>
</evidence>
<dbReference type="AlphaFoldDB" id="A0A2H0BKF5"/>
<keyword evidence="3" id="KW-0285">Flavoprotein</keyword>
<protein>
    <submittedName>
        <fullName evidence="8">Uncharacterized protein</fullName>
    </submittedName>
</protein>
<evidence type="ECO:0000256" key="1">
    <source>
        <dbReference type="ARBA" id="ARBA00001974"/>
    </source>
</evidence>
<dbReference type="InterPro" id="IPR051473">
    <property type="entry name" value="P2Ox-like"/>
</dbReference>
<dbReference type="Gene3D" id="3.50.50.60">
    <property type="entry name" value="FAD/NAD(P)-binding domain"/>
    <property type="match status" value="2"/>
</dbReference>